<keyword evidence="1" id="KW-0614">Plasmid</keyword>
<dbReference type="Proteomes" id="UP000005259">
    <property type="component" value="Plasmid p01"/>
</dbReference>
<protein>
    <submittedName>
        <fullName evidence="1">Uncharacterized protein</fullName>
    </submittedName>
</protein>
<accession>A0A9W3JGP2</accession>
<proteinExistence type="predicted"/>
<name>A0A9W3JGP2_BACTU</name>
<gene>
    <name evidence="1" type="ORF">BTG_31348</name>
</gene>
<dbReference type="InterPro" id="IPR046100">
    <property type="entry name" value="DUF6037"/>
</dbReference>
<dbReference type="KEGG" id="bti:BTG_31348"/>
<dbReference type="Pfam" id="PF19503">
    <property type="entry name" value="DUF6037"/>
    <property type="match status" value="1"/>
</dbReference>
<reference evidence="1 2" key="1">
    <citation type="submission" date="2012-08" db="EMBL/GenBank/DDBJ databases">
        <authorList>
            <person name="Doggett N."/>
            <person name="Teshima H."/>
            <person name="Bruce D."/>
            <person name="Detter J.C."/>
            <person name="Johnson S.L."/>
            <person name="Han C."/>
        </authorList>
    </citation>
    <scope>NUCLEOTIDE SEQUENCE [LARGE SCALE GENOMIC DNA]</scope>
    <source>
        <strain evidence="1 2">HD-771</strain>
        <plasmid evidence="1 2">p01</plasmid>
    </source>
</reference>
<dbReference type="EMBL" id="CP003753">
    <property type="protein sequence ID" value="AFQ19606.1"/>
    <property type="molecule type" value="Genomic_DNA"/>
</dbReference>
<dbReference type="RefSeq" id="WP_000025840.1">
    <property type="nucleotide sequence ID" value="NC_018486.1"/>
</dbReference>
<sequence>MSILTNLKDLKSDMEKKGWCIDSFLFKYKTQEFIVLVKLYLEGKGPVKPQYALVQLEFFKKGNIHDKLLVPANSASLLTDASILRDYFGIDFGTSVGDAIQSFYRQLSLYIPTEVTTEKTPDQKVAIVESLSTSDKDDPNKIYCYSVQRNPEKQSGGYGERSPYNDNKARILRPTLYEKLKTEIHVSFKFSADPKKHEEDGIILYNWAKNANIL</sequence>
<evidence type="ECO:0000313" key="1">
    <source>
        <dbReference type="EMBL" id="AFQ19606.1"/>
    </source>
</evidence>
<geneLocation type="plasmid" evidence="1 2">
    <name>p01</name>
</geneLocation>
<evidence type="ECO:0000313" key="2">
    <source>
        <dbReference type="Proteomes" id="UP000005259"/>
    </source>
</evidence>
<organism evidence="1 2">
    <name type="scientific">Bacillus thuringiensis HD-771</name>
    <dbReference type="NCBI Taxonomy" id="1218175"/>
    <lineage>
        <taxon>Bacteria</taxon>
        <taxon>Bacillati</taxon>
        <taxon>Bacillota</taxon>
        <taxon>Bacilli</taxon>
        <taxon>Bacillales</taxon>
        <taxon>Bacillaceae</taxon>
        <taxon>Bacillus</taxon>
        <taxon>Bacillus cereus group</taxon>
    </lineage>
</organism>
<dbReference type="AlphaFoldDB" id="A0A9W3JGP2"/>